<evidence type="ECO:0000313" key="2">
    <source>
        <dbReference type="EMBL" id="GER59618.1"/>
    </source>
</evidence>
<protein>
    <recommendedName>
        <fullName evidence="1">PH domain-containing protein</fullName>
    </recommendedName>
</protein>
<evidence type="ECO:0000313" key="3">
    <source>
        <dbReference type="Proteomes" id="UP000326509"/>
    </source>
</evidence>
<dbReference type="InterPro" id="IPR027417">
    <property type="entry name" value="P-loop_NTPase"/>
</dbReference>
<dbReference type="InterPro" id="IPR011704">
    <property type="entry name" value="ATPase_dyneun-rel_AAA"/>
</dbReference>
<dbReference type="GO" id="GO:0005524">
    <property type="term" value="F:ATP binding"/>
    <property type="evidence" value="ECO:0007669"/>
    <property type="project" value="InterPro"/>
</dbReference>
<reference evidence="2 3" key="1">
    <citation type="submission" date="2019-08" db="EMBL/GenBank/DDBJ databases">
        <title>Draft genome sequence of Ulvibacter marinus type strain NBRC 109484.</title>
        <authorList>
            <person name="Kawano K."/>
            <person name="Ushijima N."/>
            <person name="Kihara M."/>
            <person name="Itoh H."/>
        </authorList>
    </citation>
    <scope>NUCLEOTIDE SEQUENCE [LARGE SCALE GENOMIC DNA]</scope>
    <source>
        <strain evidence="2 3">NBRC 109484</strain>
    </source>
</reference>
<proteinExistence type="predicted"/>
<feature type="domain" description="PH" evidence="1">
    <location>
        <begin position="1"/>
        <end position="18"/>
    </location>
</feature>
<dbReference type="SUPFAM" id="SSF52540">
    <property type="entry name" value="P-loop containing nucleoside triphosphate hydrolases"/>
    <property type="match status" value="1"/>
</dbReference>
<dbReference type="Gene3D" id="3.40.50.300">
    <property type="entry name" value="P-loop containing nucleotide triphosphate hydrolases"/>
    <property type="match status" value="1"/>
</dbReference>
<dbReference type="EMBL" id="BKCG01000004">
    <property type="protein sequence ID" value="GER59618.1"/>
    <property type="molecule type" value="Genomic_DNA"/>
</dbReference>
<accession>A0A5J4J0W6</accession>
<dbReference type="OrthoDB" id="9781481at2"/>
<dbReference type="Pfam" id="PF07728">
    <property type="entry name" value="AAA_5"/>
    <property type="match status" value="1"/>
</dbReference>
<evidence type="ECO:0000259" key="1">
    <source>
        <dbReference type="PROSITE" id="PS50003"/>
    </source>
</evidence>
<dbReference type="GO" id="GO:0016887">
    <property type="term" value="F:ATP hydrolysis activity"/>
    <property type="evidence" value="ECO:0007669"/>
    <property type="project" value="InterPro"/>
</dbReference>
<dbReference type="InterPro" id="IPR052934">
    <property type="entry name" value="Methyl-DNA_Rec/Restrict_Enz"/>
</dbReference>
<keyword evidence="3" id="KW-1185">Reference proteome</keyword>
<comment type="caution">
    <text evidence="2">The sequence shown here is derived from an EMBL/GenBank/DDBJ whole genome shotgun (WGS) entry which is preliminary data.</text>
</comment>
<organism evidence="2 3">
    <name type="scientific">Patiriisocius marinus</name>
    <dbReference type="NCBI Taxonomy" id="1397112"/>
    <lineage>
        <taxon>Bacteria</taxon>
        <taxon>Pseudomonadati</taxon>
        <taxon>Bacteroidota</taxon>
        <taxon>Flavobacteriia</taxon>
        <taxon>Flavobacteriales</taxon>
        <taxon>Flavobacteriaceae</taxon>
        <taxon>Patiriisocius</taxon>
    </lineage>
</organism>
<sequence>MTEEEKQIWTSTIKNVLRENEEWDDKNASERYHVVFEDIKMPPKVVLARVFDHIEEKYPELELKSVGGGVPTNQFLEDFGFKIIEDLLFNNTDSKKLKKHIDKKVNNRSLFQDFINFGSQILNDLEIEVYKVRMALESQGNLSVIVGMRAAYSYNEKDRVSQIGFLVSTSFKEKHSDNYDFVYEYPYKGNPDQCFIKIAVDDWNEIDSKLLQEHKIQFKLQYDEIKNSKRTQWNVEAKTTNNAYKYILFKNENIEDFMTDQITQDSDMDLVQALRGKYKRIWRCADSNKWDVLKEYDLLTFDWLNNDIDYRSINIKNLERGQRAIEPWVNQMRSGDLVFIMGKNQYNGIAIIESSYKYQENIIDMGSNGEKPSVKISYIHKLDRPIDHGMPSHNNPTTFAYIDKYRFSLENTVTMLEQKVPEAYEALLDLIKNSSNQTGKKNKNSENSSEVINQILFGPPGTGKTYQTISTALSIIDPEFFRTNKKNREALVAKFKELTISNWTETSGQIAFCTFHQSFTYEDFVEGIKPKVVDDKDIIYEVQKGVFKALCDRARTATNDTSDFDTVISKLQNHILENGVVTLQTNRGNKFDVNYTGQTTFRIKPHESTQENPQYPAAIDNIRMLYEGAPLTDVYNPSYVKGILEHLFEEYGLSKFEEVKDNDKPYVIIIDEINRGNVAAIFGELITLIEVDKRAGGKEELSVILPYSKKEFKVPNNVHIIGTMNTADRSVEALDSALRRRFSFKEIMPKYDVIQNHLKEKNNWNDLEIHSILEKINKRITRLVDRDHQIGHSYFLNFTDRSNHGITQKLKSIFSENIIPLLQEYFFNDFNKIGLVLGRDFLKAVEKDKNIFADFPEGDSGNYEDDIFEIIDPIDMKNDQFLAAIQKLVN</sequence>
<dbReference type="InterPro" id="IPR001849">
    <property type="entry name" value="PH_domain"/>
</dbReference>
<dbReference type="PANTHER" id="PTHR37291">
    <property type="entry name" value="5-METHYLCYTOSINE-SPECIFIC RESTRICTION ENZYME B"/>
    <property type="match status" value="1"/>
</dbReference>
<dbReference type="PANTHER" id="PTHR37291:SF1">
    <property type="entry name" value="TYPE IV METHYL-DIRECTED RESTRICTION ENZYME ECOKMCRB SUBUNIT"/>
    <property type="match status" value="1"/>
</dbReference>
<name>A0A5J4J0W6_9FLAO</name>
<gene>
    <name evidence="2" type="ORF">ULMA_17260</name>
</gene>
<dbReference type="PROSITE" id="PS50003">
    <property type="entry name" value="PH_DOMAIN"/>
    <property type="match status" value="1"/>
</dbReference>
<dbReference type="Proteomes" id="UP000326509">
    <property type="component" value="Unassembled WGS sequence"/>
</dbReference>
<dbReference type="RefSeq" id="WP_151674078.1">
    <property type="nucleotide sequence ID" value="NZ_BKCG01000004.1"/>
</dbReference>
<dbReference type="AlphaFoldDB" id="A0A5J4J0W6"/>